<evidence type="ECO:0000256" key="2">
    <source>
        <dbReference type="ARBA" id="ARBA00006671"/>
    </source>
</evidence>
<dbReference type="InterPro" id="IPR036937">
    <property type="entry name" value="Adhesion_dom_fimbrial_sf"/>
</dbReference>
<dbReference type="PANTHER" id="PTHR33420">
    <property type="entry name" value="FIMBRIAL SUBUNIT ELFA-RELATED"/>
    <property type="match status" value="1"/>
</dbReference>
<gene>
    <name evidence="6" type="ORF">HU722_37435</name>
</gene>
<organism evidence="6">
    <name type="scientific">Pseudomonas tritici</name>
    <dbReference type="NCBI Taxonomy" id="2745518"/>
    <lineage>
        <taxon>Bacteria</taxon>
        <taxon>Pseudomonadati</taxon>
        <taxon>Pseudomonadota</taxon>
        <taxon>Gammaproteobacteria</taxon>
        <taxon>Pseudomonadales</taxon>
        <taxon>Pseudomonadaceae</taxon>
        <taxon>Pseudomonas</taxon>
    </lineage>
</organism>
<evidence type="ECO:0000259" key="5">
    <source>
        <dbReference type="Pfam" id="PF00419"/>
    </source>
</evidence>
<evidence type="ECO:0000256" key="3">
    <source>
        <dbReference type="ARBA" id="ARBA00022729"/>
    </source>
</evidence>
<proteinExistence type="inferred from homology"/>
<sequence length="184" mass="19888">MTINNKTLYTAWLIVSFISCWGINLTSSYAKDAQTNFTTQFDYNGPTCEVTTDNSHISVSLGSVEMSSFKSKGDMSNAVPFNINLDCQFDTPDGVQVRFKGVSPMEDNSLLALDGAGGNDVASGLAIAIFDDENTKVSLQTSSKVYSAPVGRSQLQFAARYIAYTWPVSAGNARATATFEILYP</sequence>
<evidence type="ECO:0000256" key="1">
    <source>
        <dbReference type="ARBA" id="ARBA00004561"/>
    </source>
</evidence>
<comment type="similarity">
    <text evidence="2">Belongs to the fimbrial protein family.</text>
</comment>
<dbReference type="GO" id="GO:0043709">
    <property type="term" value="P:cell adhesion involved in single-species biofilm formation"/>
    <property type="evidence" value="ECO:0007669"/>
    <property type="project" value="TreeGrafter"/>
</dbReference>
<evidence type="ECO:0000313" key="6">
    <source>
        <dbReference type="EMBL" id="MBC3297229.1"/>
    </source>
</evidence>
<dbReference type="PROSITE" id="PS51257">
    <property type="entry name" value="PROKAR_LIPOPROTEIN"/>
    <property type="match status" value="1"/>
</dbReference>
<dbReference type="EMBL" id="JABWQF010000032">
    <property type="protein sequence ID" value="MBC3297229.1"/>
    <property type="molecule type" value="Genomic_DNA"/>
</dbReference>
<dbReference type="Pfam" id="PF00419">
    <property type="entry name" value="Fimbrial"/>
    <property type="match status" value="1"/>
</dbReference>
<dbReference type="InterPro" id="IPR008966">
    <property type="entry name" value="Adhesion_dom_sf"/>
</dbReference>
<comment type="subcellular location">
    <subcellularLocation>
        <location evidence="1">Fimbrium</location>
    </subcellularLocation>
</comment>
<dbReference type="Gene3D" id="2.60.40.1090">
    <property type="entry name" value="Fimbrial-type adhesion domain"/>
    <property type="match status" value="1"/>
</dbReference>
<dbReference type="InterPro" id="IPR000259">
    <property type="entry name" value="Adhesion_dom_fimbrial"/>
</dbReference>
<dbReference type="AlphaFoldDB" id="A0A8I0D184"/>
<name>A0A8I0D184_9PSED</name>
<protein>
    <submittedName>
        <fullName evidence="6">Type 1 fimbrial protein</fullName>
    </submittedName>
</protein>
<keyword evidence="3" id="KW-0732">Signal</keyword>
<dbReference type="SUPFAM" id="SSF49401">
    <property type="entry name" value="Bacterial adhesins"/>
    <property type="match status" value="1"/>
</dbReference>
<evidence type="ECO:0000256" key="4">
    <source>
        <dbReference type="ARBA" id="ARBA00023263"/>
    </source>
</evidence>
<dbReference type="GO" id="GO:0009289">
    <property type="term" value="C:pilus"/>
    <property type="evidence" value="ECO:0007669"/>
    <property type="project" value="UniProtKB-SubCell"/>
</dbReference>
<accession>A0A8I0D184</accession>
<keyword evidence="4" id="KW-0281">Fimbrium</keyword>
<dbReference type="PANTHER" id="PTHR33420:SF3">
    <property type="entry name" value="FIMBRIAL SUBUNIT ELFA"/>
    <property type="match status" value="1"/>
</dbReference>
<feature type="domain" description="Fimbrial-type adhesion" evidence="5">
    <location>
        <begin position="44"/>
        <end position="183"/>
    </location>
</feature>
<reference evidence="6" key="1">
    <citation type="journal article" date="2020" name="Microorganisms">
        <title>Reliable Identification of Environmental Pseudomonas Isolates Using the rpoD Gene.</title>
        <authorList>
            <consortium name="The Broad Institute Genome Sequencing Platform"/>
            <person name="Girard L."/>
            <person name="Lood C."/>
            <person name="Rokni-Zadeh H."/>
            <person name="van Noort V."/>
            <person name="Lavigne R."/>
            <person name="De Mot R."/>
        </authorList>
    </citation>
    <scope>NUCLEOTIDE SEQUENCE [LARGE SCALE GENOMIC DNA]</scope>
    <source>
        <strain evidence="6">SWRI145</strain>
    </source>
</reference>
<comment type="caution">
    <text evidence="6">The sequence shown here is derived from an EMBL/GenBank/DDBJ whole genome shotgun (WGS) entry which is preliminary data.</text>
</comment>
<dbReference type="InterPro" id="IPR050263">
    <property type="entry name" value="Bact_Fimbrial_Adh_Pro"/>
</dbReference>